<dbReference type="Gene3D" id="3.90.120.10">
    <property type="entry name" value="DNA Methylase, subunit A, domain 2"/>
    <property type="match status" value="1"/>
</dbReference>
<dbReference type="InterPro" id="IPR029063">
    <property type="entry name" value="SAM-dependent_MTases_sf"/>
</dbReference>
<dbReference type="GO" id="GO:0003886">
    <property type="term" value="F:DNA (cytosine-5-)-methyltransferase activity"/>
    <property type="evidence" value="ECO:0007669"/>
    <property type="project" value="UniProtKB-EC"/>
</dbReference>
<dbReference type="GO" id="GO:0032259">
    <property type="term" value="P:methylation"/>
    <property type="evidence" value="ECO:0007669"/>
    <property type="project" value="UniProtKB-KW"/>
</dbReference>
<dbReference type="InterPro" id="IPR050390">
    <property type="entry name" value="C5-Methyltransferase"/>
</dbReference>
<keyword evidence="2" id="KW-0489">Methyltransferase</keyword>
<sequence length="634" mass="68066">MTGLIVDNFAGGGGASTGIETGLGRAVDVAINHDEAAVAVHAANHPSTRHYCQSIFSVDPLDATGGAPVLLAWFSPDCKHHSKAKGGKPRDKNIRDMAWVVPHWIERLQRSTPIGAGAPQVIMLENVEEFRQWGPLDAEGKPIRERQGEEFNLWVRRIKRLGYKVQHRELRACDFGAPTSRKRLFLIARRDGLPITWPKPTHGHPESREVKRGKLLPWRTAAECIDWSIPCASIFDRKRPLKDATCRRIAAGVMRYVVNSAKPFIVPLTHHGGPGRVYDVDAPLSTVTGAHRGEMAAVSPGIVPITHTKNGATAHSIEEPLRTITTAKGGELAVTAANLIKLRRHSEGEDVEAPLGAITAGGLHHGVAKVVLAPHVMTNRNSAKPYTAADEPTHTITAGGAHQNMVAATLVQAGYGERKGQAPRALDIEKPLGTVVAGGGKHAAVAAFLAQHNTGVVGRAADRPLSTIVHRGTQQQIVQTTLVEADALPPEMMDRAVKVAAFLVKYYGSEVGQHQAVDQPIDVITAKPRFAVVTVTIDAVTFVLVDIGMRMLTPRELANAQGFPRDYVLDPVCWYLTEKGNRKYGRLPITHQIAKIGNSVCPDMAAALVRANFPAMASASGGPGDDGDAAKVAA</sequence>
<protein>
    <recommendedName>
        <fullName evidence="1">DNA (cytosine-5-)-methyltransferase</fullName>
        <ecNumber evidence="1">2.1.1.37</ecNumber>
    </recommendedName>
</protein>
<evidence type="ECO:0000256" key="2">
    <source>
        <dbReference type="ARBA" id="ARBA00022603"/>
    </source>
</evidence>
<evidence type="ECO:0000256" key="3">
    <source>
        <dbReference type="ARBA" id="ARBA00022679"/>
    </source>
</evidence>
<keyword evidence="3" id="KW-0808">Transferase</keyword>
<dbReference type="Proteomes" id="UP000182063">
    <property type="component" value="Chromosome"/>
</dbReference>
<organism evidence="7 8">
    <name type="scientific">Tardibacter chloracetimidivorans</name>
    <dbReference type="NCBI Taxonomy" id="1921510"/>
    <lineage>
        <taxon>Bacteria</taxon>
        <taxon>Pseudomonadati</taxon>
        <taxon>Pseudomonadota</taxon>
        <taxon>Alphaproteobacteria</taxon>
        <taxon>Sphingomonadales</taxon>
        <taxon>Sphingomonadaceae</taxon>
        <taxon>Tardibacter</taxon>
    </lineage>
</organism>
<dbReference type="STRING" id="1921510.BSL82_05775"/>
<keyword evidence="8" id="KW-1185">Reference proteome</keyword>
<dbReference type="OrthoDB" id="9813719at2"/>
<dbReference type="KEGG" id="sphj:BSL82_05775"/>
<dbReference type="PRINTS" id="PR00105">
    <property type="entry name" value="C5METTRFRASE"/>
</dbReference>
<comment type="catalytic activity">
    <reaction evidence="6">
        <text>a 2'-deoxycytidine in DNA + S-adenosyl-L-methionine = a 5-methyl-2'-deoxycytidine in DNA + S-adenosyl-L-homocysteine + H(+)</text>
        <dbReference type="Rhea" id="RHEA:13681"/>
        <dbReference type="Rhea" id="RHEA-COMP:11369"/>
        <dbReference type="Rhea" id="RHEA-COMP:11370"/>
        <dbReference type="ChEBI" id="CHEBI:15378"/>
        <dbReference type="ChEBI" id="CHEBI:57856"/>
        <dbReference type="ChEBI" id="CHEBI:59789"/>
        <dbReference type="ChEBI" id="CHEBI:85452"/>
        <dbReference type="ChEBI" id="CHEBI:85454"/>
        <dbReference type="EC" id="2.1.1.37"/>
    </reaction>
</comment>
<dbReference type="PANTHER" id="PTHR10629:SF52">
    <property type="entry name" value="DNA (CYTOSINE-5)-METHYLTRANSFERASE 1"/>
    <property type="match status" value="1"/>
</dbReference>
<dbReference type="EMBL" id="CP018221">
    <property type="protein sequence ID" value="API58878.1"/>
    <property type="molecule type" value="Genomic_DNA"/>
</dbReference>
<evidence type="ECO:0000256" key="5">
    <source>
        <dbReference type="ARBA" id="ARBA00022747"/>
    </source>
</evidence>
<dbReference type="Gene3D" id="3.40.50.150">
    <property type="entry name" value="Vaccinia Virus protein VP39"/>
    <property type="match status" value="1"/>
</dbReference>
<evidence type="ECO:0000256" key="6">
    <source>
        <dbReference type="ARBA" id="ARBA00047422"/>
    </source>
</evidence>
<reference evidence="8" key="1">
    <citation type="submission" date="2016-11" db="EMBL/GenBank/DDBJ databases">
        <title>Complete Genome Sequence of alachlor-degrading Sphingomonas sp. strain JJ-A5.</title>
        <authorList>
            <person name="Lee H."/>
            <person name="Ka J.-O."/>
        </authorList>
    </citation>
    <scope>NUCLEOTIDE SEQUENCE [LARGE SCALE GENOMIC DNA]</scope>
    <source>
        <strain evidence="8">JJ-A5</strain>
    </source>
</reference>
<dbReference type="GO" id="GO:0003677">
    <property type="term" value="F:DNA binding"/>
    <property type="evidence" value="ECO:0007669"/>
    <property type="project" value="TreeGrafter"/>
</dbReference>
<dbReference type="RefSeq" id="WP_072596432.1">
    <property type="nucleotide sequence ID" value="NZ_CP018221.1"/>
</dbReference>
<dbReference type="PANTHER" id="PTHR10629">
    <property type="entry name" value="CYTOSINE-SPECIFIC METHYLTRANSFERASE"/>
    <property type="match status" value="1"/>
</dbReference>
<keyword evidence="5" id="KW-0680">Restriction system</keyword>
<dbReference type="InterPro" id="IPR001525">
    <property type="entry name" value="C5_MeTfrase"/>
</dbReference>
<dbReference type="REBASE" id="175544">
    <property type="entry name" value="M.SspJJA5ORF5775P"/>
</dbReference>
<evidence type="ECO:0000256" key="4">
    <source>
        <dbReference type="ARBA" id="ARBA00022691"/>
    </source>
</evidence>
<evidence type="ECO:0000313" key="8">
    <source>
        <dbReference type="Proteomes" id="UP000182063"/>
    </source>
</evidence>
<gene>
    <name evidence="7" type="ORF">BSL82_05775</name>
</gene>
<keyword evidence="4" id="KW-0949">S-adenosyl-L-methionine</keyword>
<dbReference type="AlphaFoldDB" id="A0A1L3ZTD0"/>
<dbReference type="SUPFAM" id="SSF53335">
    <property type="entry name" value="S-adenosyl-L-methionine-dependent methyltransferases"/>
    <property type="match status" value="1"/>
</dbReference>
<evidence type="ECO:0000256" key="1">
    <source>
        <dbReference type="ARBA" id="ARBA00011975"/>
    </source>
</evidence>
<name>A0A1L3ZTD0_9SPHN</name>
<proteinExistence type="predicted"/>
<dbReference type="Pfam" id="PF00145">
    <property type="entry name" value="DNA_methylase"/>
    <property type="match status" value="1"/>
</dbReference>
<dbReference type="GO" id="GO:0044027">
    <property type="term" value="P:negative regulation of gene expression via chromosomal CpG island methylation"/>
    <property type="evidence" value="ECO:0007669"/>
    <property type="project" value="TreeGrafter"/>
</dbReference>
<dbReference type="GO" id="GO:0009307">
    <property type="term" value="P:DNA restriction-modification system"/>
    <property type="evidence" value="ECO:0007669"/>
    <property type="project" value="UniProtKB-KW"/>
</dbReference>
<accession>A0A1L3ZTD0</accession>
<evidence type="ECO:0000313" key="7">
    <source>
        <dbReference type="EMBL" id="API58878.1"/>
    </source>
</evidence>
<dbReference type="EC" id="2.1.1.37" evidence="1"/>